<dbReference type="Proteomes" id="UP000260649">
    <property type="component" value="Unassembled WGS sequence"/>
</dbReference>
<keyword evidence="1" id="KW-0732">Signal</keyword>
<dbReference type="RefSeq" id="WP_117142880.1">
    <property type="nucleotide sequence ID" value="NZ_CAKXKJ010000011.1"/>
</dbReference>
<dbReference type="PROSITE" id="PS51257">
    <property type="entry name" value="PROKAR_LIPOPROTEIN"/>
    <property type="match status" value="1"/>
</dbReference>
<protein>
    <recommendedName>
        <fullName evidence="2">Spore germination GerAC-like C-terminal domain-containing protein</fullName>
    </recommendedName>
</protein>
<evidence type="ECO:0000259" key="2">
    <source>
        <dbReference type="Pfam" id="PF05504"/>
    </source>
</evidence>
<comment type="caution">
    <text evidence="3">The sequence shown here is derived from an EMBL/GenBank/DDBJ whole genome shotgun (WGS) entry which is preliminary data.</text>
</comment>
<dbReference type="InterPro" id="IPR008844">
    <property type="entry name" value="Spore_GerAC-like"/>
</dbReference>
<dbReference type="AlphaFoldDB" id="A0A3E2B0X7"/>
<dbReference type="PANTHER" id="PTHR35789:SF1">
    <property type="entry name" value="SPORE GERMINATION PROTEIN B3"/>
    <property type="match status" value="1"/>
</dbReference>
<dbReference type="PANTHER" id="PTHR35789">
    <property type="entry name" value="SPORE GERMINATION PROTEIN B3"/>
    <property type="match status" value="1"/>
</dbReference>
<accession>A0A3E2B0X7</accession>
<evidence type="ECO:0000313" key="4">
    <source>
        <dbReference type="Proteomes" id="UP000260649"/>
    </source>
</evidence>
<dbReference type="GO" id="GO:0016020">
    <property type="term" value="C:membrane"/>
    <property type="evidence" value="ECO:0007669"/>
    <property type="project" value="UniProtKB-SubCell"/>
</dbReference>
<dbReference type="EMBL" id="QQRQ01000033">
    <property type="protein sequence ID" value="RFT05710.1"/>
    <property type="molecule type" value="Genomic_DNA"/>
</dbReference>
<keyword evidence="4" id="KW-1185">Reference proteome</keyword>
<feature type="chain" id="PRO_5039013228" description="Spore germination GerAC-like C-terminal domain-containing protein" evidence="1">
    <location>
        <begin position="20"/>
        <end position="340"/>
    </location>
</feature>
<name>A0A3E2B0X7_9FIRM</name>
<feature type="domain" description="Spore germination GerAC-like C-terminal" evidence="2">
    <location>
        <begin position="190"/>
        <end position="337"/>
    </location>
</feature>
<reference evidence="3 4" key="1">
    <citation type="submission" date="2018-07" db="EMBL/GenBank/DDBJ databases">
        <title>GABA Modulating Bacteria of the Human Gut Microbiota.</title>
        <authorList>
            <person name="Strandwitz P."/>
            <person name="Kim K.H."/>
            <person name="Terekhova D."/>
            <person name="Liu J.K."/>
            <person name="Sharma A."/>
            <person name="Levering J."/>
            <person name="Mcdonald D."/>
            <person name="Dietrich D."/>
            <person name="Ramadhar T.R."/>
            <person name="Lekbua A."/>
            <person name="Mroue N."/>
            <person name="Liston C."/>
            <person name="Stewart E.J."/>
            <person name="Dubin M.J."/>
            <person name="Zengler K."/>
            <person name="Knight R."/>
            <person name="Gilbert J.A."/>
            <person name="Clardy J."/>
            <person name="Lewis K."/>
        </authorList>
    </citation>
    <scope>NUCLEOTIDE SEQUENCE [LARGE SCALE GENOMIC DNA]</scope>
    <source>
        <strain evidence="3 4">KLE1738</strain>
    </source>
</reference>
<feature type="signal peptide" evidence="1">
    <location>
        <begin position="1"/>
        <end position="19"/>
    </location>
</feature>
<proteinExistence type="predicted"/>
<gene>
    <name evidence="3" type="ORF">DV520_11170</name>
</gene>
<sequence>MKRVLALVFLLLLLLTGCAGTPQSRESGATAVVSVLGVEPAGQGIHLLAAAEGRGEEEPFRCDSQGETPAAAVEGLTNRGEQVVSCAHVEHLLLTQNAAGTLPELLSYAFQEPQQSTETQLWVVRADTLEEAFSGEADTAKRMSVIKSQGKNRQGFCPVTLREAAAALARKEPLLLPALEVGEQGLAFAGFALYQEGGITQWLTGPEALGAALLLGDRVHWTGSVEAQAMVLQSTGCRVVPQMEEGRLTGLSIRCRLEGVLTGGWESRPGDVAKLEEETARAMYQAVAVLQRAEADATDLLGRAGLSNPFRWQALSSQWPTAFSTLPVEVSVTITVTERQ</sequence>
<dbReference type="GeneID" id="97996294"/>
<dbReference type="InterPro" id="IPR046953">
    <property type="entry name" value="Spore_GerAC-like_C"/>
</dbReference>
<dbReference type="Pfam" id="PF05504">
    <property type="entry name" value="Spore_GerAC"/>
    <property type="match status" value="1"/>
</dbReference>
<dbReference type="GO" id="GO:0009847">
    <property type="term" value="P:spore germination"/>
    <property type="evidence" value="ECO:0007669"/>
    <property type="project" value="InterPro"/>
</dbReference>
<dbReference type="OrthoDB" id="9816067at2"/>
<evidence type="ECO:0000256" key="1">
    <source>
        <dbReference type="SAM" id="SignalP"/>
    </source>
</evidence>
<evidence type="ECO:0000313" key="3">
    <source>
        <dbReference type="EMBL" id="RFT05710.1"/>
    </source>
</evidence>
<organism evidence="3 4">
    <name type="scientific">Evtepia gabavorous</name>
    <dbReference type="NCBI Taxonomy" id="2211183"/>
    <lineage>
        <taxon>Bacteria</taxon>
        <taxon>Bacillati</taxon>
        <taxon>Bacillota</taxon>
        <taxon>Clostridia</taxon>
        <taxon>Eubacteriales</taxon>
        <taxon>Evtepia</taxon>
    </lineage>
</organism>